<dbReference type="EMBL" id="OY731400">
    <property type="protein sequence ID" value="CAJ1944881.1"/>
    <property type="molecule type" value="Genomic_DNA"/>
</dbReference>
<feature type="domain" description="DUF7887" evidence="1">
    <location>
        <begin position="52"/>
        <end position="96"/>
    </location>
</feature>
<dbReference type="Pfam" id="PF25397">
    <property type="entry name" value="DUF7887"/>
    <property type="match status" value="1"/>
</dbReference>
<evidence type="ECO:0000259" key="1">
    <source>
        <dbReference type="Pfam" id="PF25397"/>
    </source>
</evidence>
<dbReference type="Proteomes" id="UP001189624">
    <property type="component" value="Chromosome 3"/>
</dbReference>
<evidence type="ECO:0000313" key="3">
    <source>
        <dbReference type="Proteomes" id="UP001189624"/>
    </source>
</evidence>
<dbReference type="PANTHER" id="PTHR38389:SF1">
    <property type="entry name" value="DNA-DIRECTED RNA POLYMERASE SUBUNIT BETA"/>
    <property type="match status" value="1"/>
</dbReference>
<name>A0AA86VHR1_9FABA</name>
<dbReference type="PANTHER" id="PTHR38389">
    <property type="entry name" value="DNA-DIRECTED RNA POLYMERASE SUBUNIT BETA"/>
    <property type="match status" value="1"/>
</dbReference>
<gene>
    <name evidence="2" type="ORF">AYBTSS11_LOCUS12158</name>
</gene>
<proteinExistence type="predicted"/>
<reference evidence="2" key="1">
    <citation type="submission" date="2023-10" db="EMBL/GenBank/DDBJ databases">
        <authorList>
            <person name="Domelevo Entfellner J.-B."/>
        </authorList>
    </citation>
    <scope>NUCLEOTIDE SEQUENCE</scope>
</reference>
<dbReference type="Gramene" id="rna-AYBTSS11_LOCUS12158">
    <property type="protein sequence ID" value="CAJ1944881.1"/>
    <property type="gene ID" value="gene-AYBTSS11_LOCUS12158"/>
</dbReference>
<evidence type="ECO:0000313" key="2">
    <source>
        <dbReference type="EMBL" id="CAJ1944881.1"/>
    </source>
</evidence>
<keyword evidence="3" id="KW-1185">Reference proteome</keyword>
<protein>
    <recommendedName>
        <fullName evidence="1">DUF7887 domain-containing protein</fullName>
    </recommendedName>
</protein>
<dbReference type="AlphaFoldDB" id="A0AA86VHR1"/>
<accession>A0AA86VHR1</accession>
<sequence length="126" mass="13861">MEVTGMRGGVLGFNYCVPVRKIGRRFGRALAKRKDFEENGKSQQGPFSPLRISRSILARGAIGVFGLGFVDAGYSGDWSRIGVITQQSEELLKDMARSEIVLEKIFQRQSSNSPSFAAFPINCNGK</sequence>
<dbReference type="InterPro" id="IPR057209">
    <property type="entry name" value="DUF7887"/>
</dbReference>
<organism evidence="2 3">
    <name type="scientific">Sphenostylis stenocarpa</name>
    <dbReference type="NCBI Taxonomy" id="92480"/>
    <lineage>
        <taxon>Eukaryota</taxon>
        <taxon>Viridiplantae</taxon>
        <taxon>Streptophyta</taxon>
        <taxon>Embryophyta</taxon>
        <taxon>Tracheophyta</taxon>
        <taxon>Spermatophyta</taxon>
        <taxon>Magnoliopsida</taxon>
        <taxon>eudicotyledons</taxon>
        <taxon>Gunneridae</taxon>
        <taxon>Pentapetalae</taxon>
        <taxon>rosids</taxon>
        <taxon>fabids</taxon>
        <taxon>Fabales</taxon>
        <taxon>Fabaceae</taxon>
        <taxon>Papilionoideae</taxon>
        <taxon>50 kb inversion clade</taxon>
        <taxon>NPAAA clade</taxon>
        <taxon>indigoferoid/millettioid clade</taxon>
        <taxon>Phaseoleae</taxon>
        <taxon>Sphenostylis</taxon>
    </lineage>
</organism>